<sequence length="124" mass="14092">MRYLGIDFGPKNIGLAISEGFLAEPFGFIKVKAENLLLLELKKICLVKKIDAVILGLPEGSLQKRVKDFALRLKETLGVNIYLQDETLTTQESYNKMREAGIKIRKRKAHRHVFSACLILQSYL</sequence>
<evidence type="ECO:0000256" key="4">
    <source>
        <dbReference type="ARBA" id="ARBA00022801"/>
    </source>
</evidence>
<dbReference type="Gene3D" id="3.30.420.140">
    <property type="entry name" value="YqgF/RNase H-like domain"/>
    <property type="match status" value="1"/>
</dbReference>
<dbReference type="CDD" id="cd16964">
    <property type="entry name" value="YqgF"/>
    <property type="match status" value="1"/>
</dbReference>
<dbReference type="PANTHER" id="PTHR33317:SF4">
    <property type="entry name" value="POLYNUCLEOTIDYL TRANSFERASE, RIBONUCLEASE H-LIKE SUPERFAMILY PROTEIN"/>
    <property type="match status" value="1"/>
</dbReference>
<dbReference type="GO" id="GO:0004518">
    <property type="term" value="F:nuclease activity"/>
    <property type="evidence" value="ECO:0007669"/>
    <property type="project" value="UniProtKB-KW"/>
</dbReference>
<keyword evidence="1" id="KW-0963">Cytoplasm</keyword>
<dbReference type="InterPro" id="IPR005227">
    <property type="entry name" value="YqgF"/>
</dbReference>
<gene>
    <name evidence="6" type="ORF">A3J78_02285</name>
</gene>
<evidence type="ECO:0000259" key="5">
    <source>
        <dbReference type="SMART" id="SM00732"/>
    </source>
</evidence>
<keyword evidence="4" id="KW-0378">Hydrolase</keyword>
<dbReference type="HAMAP" id="MF_00651">
    <property type="entry name" value="Nuclease_YqgF"/>
    <property type="match status" value="1"/>
</dbReference>
<proteinExistence type="inferred from homology"/>
<keyword evidence="2" id="KW-0690">Ribosome biogenesis</keyword>
<dbReference type="AlphaFoldDB" id="A0A1F5DGL4"/>
<protein>
    <recommendedName>
        <fullName evidence="5">YqgF/RNase H-like domain-containing protein</fullName>
    </recommendedName>
</protein>
<evidence type="ECO:0000256" key="3">
    <source>
        <dbReference type="ARBA" id="ARBA00022722"/>
    </source>
</evidence>
<dbReference type="SMART" id="SM00732">
    <property type="entry name" value="YqgFc"/>
    <property type="match status" value="1"/>
</dbReference>
<feature type="domain" description="YqgF/RNase H-like" evidence="5">
    <location>
        <begin position="1"/>
        <end position="93"/>
    </location>
</feature>
<dbReference type="InterPro" id="IPR012337">
    <property type="entry name" value="RNaseH-like_sf"/>
</dbReference>
<dbReference type="InterPro" id="IPR006641">
    <property type="entry name" value="YqgF/RNaseH-like_dom"/>
</dbReference>
<evidence type="ECO:0000256" key="2">
    <source>
        <dbReference type="ARBA" id="ARBA00022517"/>
    </source>
</evidence>
<organism evidence="6 7">
    <name type="scientific">Candidatus Beckwithbacteria bacterium RBG_13_35_6</name>
    <dbReference type="NCBI Taxonomy" id="1797456"/>
    <lineage>
        <taxon>Bacteria</taxon>
        <taxon>Candidatus Beckwithiibacteriota</taxon>
    </lineage>
</organism>
<dbReference type="SUPFAM" id="SSF53098">
    <property type="entry name" value="Ribonuclease H-like"/>
    <property type="match status" value="1"/>
</dbReference>
<dbReference type="GO" id="GO:0016787">
    <property type="term" value="F:hydrolase activity"/>
    <property type="evidence" value="ECO:0007669"/>
    <property type="project" value="UniProtKB-KW"/>
</dbReference>
<dbReference type="PANTHER" id="PTHR33317">
    <property type="entry name" value="POLYNUCLEOTIDYL TRANSFERASE, RIBONUCLEASE H-LIKE SUPERFAMILY PROTEIN"/>
    <property type="match status" value="1"/>
</dbReference>
<comment type="caution">
    <text evidence="6">The sequence shown here is derived from an EMBL/GenBank/DDBJ whole genome shotgun (WGS) entry which is preliminary data.</text>
</comment>
<feature type="non-terminal residue" evidence="6">
    <location>
        <position position="124"/>
    </location>
</feature>
<dbReference type="NCBIfam" id="TIGR00250">
    <property type="entry name" value="RNAse_H_YqgF"/>
    <property type="match status" value="1"/>
</dbReference>
<name>A0A1F5DGL4_9BACT</name>
<accession>A0A1F5DGL4</accession>
<evidence type="ECO:0000313" key="6">
    <source>
        <dbReference type="EMBL" id="OGD54283.1"/>
    </source>
</evidence>
<dbReference type="InterPro" id="IPR037027">
    <property type="entry name" value="YqgF/RNaseH-like_dom_sf"/>
</dbReference>
<reference evidence="6 7" key="1">
    <citation type="journal article" date="2016" name="Nat. Commun.">
        <title>Thousands of microbial genomes shed light on interconnected biogeochemical processes in an aquifer system.</title>
        <authorList>
            <person name="Anantharaman K."/>
            <person name="Brown C.T."/>
            <person name="Hug L.A."/>
            <person name="Sharon I."/>
            <person name="Castelle C.J."/>
            <person name="Probst A.J."/>
            <person name="Thomas B.C."/>
            <person name="Singh A."/>
            <person name="Wilkins M.J."/>
            <person name="Karaoz U."/>
            <person name="Brodie E.L."/>
            <person name="Williams K.H."/>
            <person name="Hubbard S.S."/>
            <person name="Banfield J.F."/>
        </authorList>
    </citation>
    <scope>NUCLEOTIDE SEQUENCE [LARGE SCALE GENOMIC DNA]</scope>
</reference>
<dbReference type="GO" id="GO:0000967">
    <property type="term" value="P:rRNA 5'-end processing"/>
    <property type="evidence" value="ECO:0007669"/>
    <property type="project" value="TreeGrafter"/>
</dbReference>
<keyword evidence="3" id="KW-0540">Nuclease</keyword>
<evidence type="ECO:0000313" key="7">
    <source>
        <dbReference type="Proteomes" id="UP000178758"/>
    </source>
</evidence>
<dbReference type="Proteomes" id="UP000178758">
    <property type="component" value="Unassembled WGS sequence"/>
</dbReference>
<evidence type="ECO:0000256" key="1">
    <source>
        <dbReference type="ARBA" id="ARBA00022490"/>
    </source>
</evidence>
<dbReference type="EMBL" id="MEZJ01000017">
    <property type="protein sequence ID" value="OGD54283.1"/>
    <property type="molecule type" value="Genomic_DNA"/>
</dbReference>
<dbReference type="Pfam" id="PF03652">
    <property type="entry name" value="RuvX"/>
    <property type="match status" value="1"/>
</dbReference>